<dbReference type="GO" id="GO:0000009">
    <property type="term" value="F:alpha-1,6-mannosyltransferase activity"/>
    <property type="evidence" value="ECO:0007669"/>
    <property type="project" value="InterPro"/>
</dbReference>
<dbReference type="GO" id="GO:0006487">
    <property type="term" value="P:protein N-linked glycosylation"/>
    <property type="evidence" value="ECO:0007669"/>
    <property type="project" value="TreeGrafter"/>
</dbReference>
<dbReference type="InterPro" id="IPR029044">
    <property type="entry name" value="Nucleotide-diphossugar_trans"/>
</dbReference>
<dbReference type="GO" id="GO:0000136">
    <property type="term" value="C:mannan polymerase complex"/>
    <property type="evidence" value="ECO:0007669"/>
    <property type="project" value="TreeGrafter"/>
</dbReference>
<dbReference type="PANTHER" id="PTHR31834:SF10">
    <property type="entry name" value="TRANSFERASE, PUTATIVE (AFU_ORTHOLOGUE AFUA_8G02040)-RELATED"/>
    <property type="match status" value="1"/>
</dbReference>
<organism evidence="3 4">
    <name type="scientific">Polychaeton citri CBS 116435</name>
    <dbReference type="NCBI Taxonomy" id="1314669"/>
    <lineage>
        <taxon>Eukaryota</taxon>
        <taxon>Fungi</taxon>
        <taxon>Dikarya</taxon>
        <taxon>Ascomycota</taxon>
        <taxon>Pezizomycotina</taxon>
        <taxon>Dothideomycetes</taxon>
        <taxon>Dothideomycetidae</taxon>
        <taxon>Capnodiales</taxon>
        <taxon>Capnodiaceae</taxon>
        <taxon>Polychaeton</taxon>
    </lineage>
</organism>
<gene>
    <name evidence="3" type="ORF">K431DRAFT_281925</name>
</gene>
<comment type="caution">
    <text evidence="3">The sequence shown here is derived from an EMBL/GenBank/DDBJ whole genome shotgun (WGS) entry which is preliminary data.</text>
</comment>
<dbReference type="OrthoDB" id="1577640at2759"/>
<dbReference type="Proteomes" id="UP000799441">
    <property type="component" value="Unassembled WGS sequence"/>
</dbReference>
<evidence type="ECO:0000256" key="2">
    <source>
        <dbReference type="SAM" id="SignalP"/>
    </source>
</evidence>
<dbReference type="PANTHER" id="PTHR31834">
    <property type="entry name" value="INITIATION-SPECIFIC ALPHA-1,6-MANNOSYLTRANSFERASE"/>
    <property type="match status" value="1"/>
</dbReference>
<evidence type="ECO:0000256" key="1">
    <source>
        <dbReference type="ARBA" id="ARBA00009003"/>
    </source>
</evidence>
<dbReference type="InterPro" id="IPR007577">
    <property type="entry name" value="GlycoTrfase_DXD_sugar-bd_CS"/>
</dbReference>
<reference evidence="3" key="1">
    <citation type="journal article" date="2020" name="Stud. Mycol.">
        <title>101 Dothideomycetes genomes: a test case for predicting lifestyles and emergence of pathogens.</title>
        <authorList>
            <person name="Haridas S."/>
            <person name="Albert R."/>
            <person name="Binder M."/>
            <person name="Bloem J."/>
            <person name="Labutti K."/>
            <person name="Salamov A."/>
            <person name="Andreopoulos B."/>
            <person name="Baker S."/>
            <person name="Barry K."/>
            <person name="Bills G."/>
            <person name="Bluhm B."/>
            <person name="Cannon C."/>
            <person name="Castanera R."/>
            <person name="Culley D."/>
            <person name="Daum C."/>
            <person name="Ezra D."/>
            <person name="Gonzalez J."/>
            <person name="Henrissat B."/>
            <person name="Kuo A."/>
            <person name="Liang C."/>
            <person name="Lipzen A."/>
            <person name="Lutzoni F."/>
            <person name="Magnuson J."/>
            <person name="Mondo S."/>
            <person name="Nolan M."/>
            <person name="Ohm R."/>
            <person name="Pangilinan J."/>
            <person name="Park H.-J."/>
            <person name="Ramirez L."/>
            <person name="Alfaro M."/>
            <person name="Sun H."/>
            <person name="Tritt A."/>
            <person name="Yoshinaga Y."/>
            <person name="Zwiers L.-H."/>
            <person name="Turgeon B."/>
            <person name="Goodwin S."/>
            <person name="Spatafora J."/>
            <person name="Crous P."/>
            <person name="Grigoriev I."/>
        </authorList>
    </citation>
    <scope>NUCLEOTIDE SEQUENCE</scope>
    <source>
        <strain evidence="3">CBS 116435</strain>
    </source>
</reference>
<evidence type="ECO:0000313" key="3">
    <source>
        <dbReference type="EMBL" id="KAF2724493.1"/>
    </source>
</evidence>
<evidence type="ECO:0000313" key="4">
    <source>
        <dbReference type="Proteomes" id="UP000799441"/>
    </source>
</evidence>
<feature type="chain" id="PRO_5040300048" evidence="2">
    <location>
        <begin position="31"/>
        <end position="455"/>
    </location>
</feature>
<dbReference type="Gene3D" id="3.90.550.20">
    <property type="match status" value="1"/>
</dbReference>
<dbReference type="EMBL" id="MU003771">
    <property type="protein sequence ID" value="KAF2724493.1"/>
    <property type="molecule type" value="Genomic_DNA"/>
</dbReference>
<sequence>MLFRRRRSLPALCFCLLVFCSLFFWQPVRTLLAPSHKATGRKFPLTDRYVNGQKGRGGRWYIPPSWQQHDESLPLVQHLQSGNASILNAAEYVLDLALHRESFLNNSHIPLVVHQTWYTLESERWPSLVQDRVERWIESATGGGEGRRHGPEMAWFLWDDEGLDALIEEYEPHLHEAFGSLPYPVEKADVFRVAVLKWFGGVYADIDTDPLRHPYSWVYDTDLLPWTESGSDMVHTLHKPANLTQAVSTRISDHHRSKLSPEALELALNPKIASVGAIFGIEADNPPAPDSTYWRMGYFFPVQITNWAMALSPLHPAADAYLQALESAIARNRDVLPTIDPLELTGPPALTSAVSTFAKQSRTELSWDALSSRLDDHAGGRGKIVAGDILILPITGFSPGRGRFHNMGSMGFTHQNARLSHAANGSWRKKDLKVEIGKFCRVTLGLCRDWKKIPS</sequence>
<keyword evidence="2" id="KW-0732">Signal</keyword>
<name>A0A9P4QF49_9PEZI</name>
<proteinExistence type="inferred from homology"/>
<protein>
    <submittedName>
        <fullName evidence="3">Glycosyltransferase family 32 protein</fullName>
    </submittedName>
</protein>
<accession>A0A9P4QF49</accession>
<dbReference type="InterPro" id="IPR039367">
    <property type="entry name" value="Och1-like"/>
</dbReference>
<feature type="signal peptide" evidence="2">
    <location>
        <begin position="1"/>
        <end position="30"/>
    </location>
</feature>
<dbReference type="AlphaFoldDB" id="A0A9P4QF49"/>
<dbReference type="SUPFAM" id="SSF53448">
    <property type="entry name" value="Nucleotide-diphospho-sugar transferases"/>
    <property type="match status" value="1"/>
</dbReference>
<comment type="similarity">
    <text evidence="1">Belongs to the glycosyltransferase 32 family.</text>
</comment>
<dbReference type="Pfam" id="PF04488">
    <property type="entry name" value="Gly_transf_sug"/>
    <property type="match status" value="1"/>
</dbReference>
<keyword evidence="4" id="KW-1185">Reference proteome</keyword>